<dbReference type="OrthoDB" id="527514at2"/>
<name>B8HW92_CYAP4</name>
<evidence type="ECO:0008006" key="2">
    <source>
        <dbReference type="Google" id="ProtNLM"/>
    </source>
</evidence>
<evidence type="ECO:0000313" key="1">
    <source>
        <dbReference type="EMBL" id="ACL44671.1"/>
    </source>
</evidence>
<dbReference type="EMBL" id="CP001344">
    <property type="protein sequence ID" value="ACL44671.1"/>
    <property type="molecule type" value="Genomic_DNA"/>
</dbReference>
<reference evidence="1" key="1">
    <citation type="submission" date="2009-01" db="EMBL/GenBank/DDBJ databases">
        <title>Complete sequence of chromosome Cyanothece sp. PCC 7425.</title>
        <authorList>
            <consortium name="US DOE Joint Genome Institute"/>
            <person name="Lucas S."/>
            <person name="Copeland A."/>
            <person name="Lapidus A."/>
            <person name="Glavina del Rio T."/>
            <person name="Dalin E."/>
            <person name="Tice H."/>
            <person name="Bruce D."/>
            <person name="Goodwin L."/>
            <person name="Pitluck S."/>
            <person name="Sims D."/>
            <person name="Meineke L."/>
            <person name="Brettin T."/>
            <person name="Detter J.C."/>
            <person name="Han C."/>
            <person name="Larimer F."/>
            <person name="Land M."/>
            <person name="Hauser L."/>
            <person name="Kyrpides N."/>
            <person name="Ovchinnikova G."/>
            <person name="Liberton M."/>
            <person name="Stoeckel J."/>
            <person name="Banerjee A."/>
            <person name="Singh A."/>
            <person name="Page L."/>
            <person name="Sato H."/>
            <person name="Zhao L."/>
            <person name="Sherman L."/>
            <person name="Pakrasi H."/>
            <person name="Richardson P."/>
        </authorList>
    </citation>
    <scope>NUCLEOTIDE SEQUENCE</scope>
    <source>
        <strain evidence="1">PCC 7425</strain>
    </source>
</reference>
<protein>
    <recommendedName>
        <fullName evidence="2">Phycobilisome protein</fullName>
    </recommendedName>
</protein>
<dbReference type="HOGENOM" id="CLU_058995_0_0_3"/>
<organism evidence="1">
    <name type="scientific">Cyanothece sp. (strain PCC 7425 / ATCC 29141)</name>
    <dbReference type="NCBI Taxonomy" id="395961"/>
    <lineage>
        <taxon>Bacteria</taxon>
        <taxon>Bacillati</taxon>
        <taxon>Cyanobacteriota</taxon>
        <taxon>Cyanophyceae</taxon>
        <taxon>Gomontiellales</taxon>
        <taxon>Cyanothecaceae</taxon>
        <taxon>Cyanothece</taxon>
    </lineage>
</organism>
<dbReference type="AlphaFoldDB" id="B8HW92"/>
<sequence length="325" mass="37189">MNELQDSLGFAGSSDNVSVLAQQWAKKYIRKLDAPTEQVKDITEAPSAIAKDLTLSLRTASSQAWQRTEKFLGEEVKRHDLDPDLIDPWEISKDIHDIYKRTLSKYGESIPPVRLATLIGAEVGRVRRKYTAVDPRVIAFVSMQFHSTGKILLQQQSAEVQNTLRSYFKVIDDHLYMPLHRAYAAAAEHAYDSPTLKLVQQLLPSSTDMAQSICQRVVELYPRHRCHSGLLSHPTVKISSIRDVEMFQIYLWVCLLENSLEALQQELFPLCVMLYPVLNVSWELVQQLVHLLGKEIQQRIQPEEAKVLLPYYLALREMFSPQVFA</sequence>
<proteinExistence type="predicted"/>
<dbReference type="eggNOG" id="ENOG502Z8ZY">
    <property type="taxonomic scope" value="Bacteria"/>
</dbReference>
<dbReference type="KEGG" id="cyn:Cyan7425_2313"/>
<accession>B8HW92</accession>
<gene>
    <name evidence="1" type="ordered locus">Cyan7425_2313</name>
</gene>